<keyword evidence="1" id="KW-0732">Signal</keyword>
<dbReference type="EMBL" id="VJMJ01000304">
    <property type="protein sequence ID" value="KAF0723519.1"/>
    <property type="molecule type" value="Genomic_DNA"/>
</dbReference>
<organism evidence="2 3">
    <name type="scientific">Aphanomyces euteiches</name>
    <dbReference type="NCBI Taxonomy" id="100861"/>
    <lineage>
        <taxon>Eukaryota</taxon>
        <taxon>Sar</taxon>
        <taxon>Stramenopiles</taxon>
        <taxon>Oomycota</taxon>
        <taxon>Saprolegniomycetes</taxon>
        <taxon>Saprolegniales</taxon>
        <taxon>Verrucalvaceae</taxon>
        <taxon>Aphanomyces</taxon>
    </lineage>
</organism>
<protein>
    <submittedName>
        <fullName evidence="2">Uncharacterized protein</fullName>
    </submittedName>
</protein>
<dbReference type="AlphaFoldDB" id="A0A6G0W8N1"/>
<evidence type="ECO:0000313" key="2">
    <source>
        <dbReference type="EMBL" id="KAF0723519.1"/>
    </source>
</evidence>
<evidence type="ECO:0000313" key="3">
    <source>
        <dbReference type="Proteomes" id="UP000481153"/>
    </source>
</evidence>
<gene>
    <name evidence="2" type="ORF">Ae201684_017599</name>
</gene>
<keyword evidence="3" id="KW-1185">Reference proteome</keyword>
<comment type="caution">
    <text evidence="2">The sequence shown here is derived from an EMBL/GenBank/DDBJ whole genome shotgun (WGS) entry which is preliminary data.</text>
</comment>
<proteinExistence type="predicted"/>
<dbReference type="VEuPathDB" id="FungiDB:AeMF1_013814"/>
<feature type="chain" id="PRO_5026221500" evidence="1">
    <location>
        <begin position="21"/>
        <end position="166"/>
    </location>
</feature>
<accession>A0A6G0W8N1</accession>
<sequence length="166" mass="17958">MKFLILLLALVCLLHVAVEAKESGAMNWITNKYNNAKQGAKKTYNTAKHAIKSKVTNKGLSGLQKNQRAADKSGGDCDRKKTYENCMGVIGKYQVGGVNTIAKAGLHVAGATSGVLPAISTVVDAGVKAREMYCSSVRELCIDKRDAHLNKAMVHNQLLSKVKRQE</sequence>
<dbReference type="Proteomes" id="UP000481153">
    <property type="component" value="Unassembled WGS sequence"/>
</dbReference>
<name>A0A6G0W8N1_9STRA</name>
<evidence type="ECO:0000256" key="1">
    <source>
        <dbReference type="SAM" id="SignalP"/>
    </source>
</evidence>
<reference evidence="2 3" key="1">
    <citation type="submission" date="2019-07" db="EMBL/GenBank/DDBJ databases">
        <title>Genomics analysis of Aphanomyces spp. identifies a new class of oomycete effector associated with host adaptation.</title>
        <authorList>
            <person name="Gaulin E."/>
        </authorList>
    </citation>
    <scope>NUCLEOTIDE SEQUENCE [LARGE SCALE GENOMIC DNA]</scope>
    <source>
        <strain evidence="2 3">ATCC 201684</strain>
    </source>
</reference>
<feature type="signal peptide" evidence="1">
    <location>
        <begin position="1"/>
        <end position="20"/>
    </location>
</feature>